<sequence>MDYLSPRRLWAVETKQVRAGRDTILGYVERASPVDVLAEAIWNALDAEANNVETTVTIGALGAPEEIVVRDDGHGMPHHQAPDLFLTHGESWKRTSGFSPNINRPMHGHLGRGRFLAYGIAERVEWRSVSADGDALSETVIHGNRGAPNEFTFDGPWPSSGPTGTTVRMKARQTPRVASIADGEIHLPLTARLAASLLAMPKVTVTYRGQPLKPQAHITLENDLDLDLDAVPLHGKARPRLHIVEWSVDMRSKTIYLCDERGGVVTEHKVGRMPPAPIHWTAYLHWDGFRDPDLMSPADLRVPEMRHGELLAAAQRALADYLNRRLDEQKGSILAEWKAEGVYPYQGEPNNAAEEVEREIFDIVAVVASPAVGRDVKQKELSLRLLQEATRAEPSRTNRILNAVLDLSEDEQEILTDLLERTKLASIIRAAQTIADRSDFLHGLRELLYADETKTVFREVDQLHPMLVNEPWIFGDEWNLALSETGLTRVVRTLITRRGDVEFASTPVVLPSGRSGRVDMVFSRHLPESERTRHLVVELKRPMRLTMTEFGQINDYASAITAHPEVQGTPHDWDFWLVGTEINEAVRNLYSDPARPGLTTNNPRYRIWVMSWGQLLDHADRKVHAFRSALELVSTDQTSRDYLKRKHAEFIPQSTPDVENE</sequence>
<evidence type="ECO:0000313" key="2">
    <source>
        <dbReference type="Proteomes" id="UP000262882"/>
    </source>
</evidence>
<dbReference type="EMBL" id="QVNQ01000013">
    <property type="protein sequence ID" value="RFS81434.1"/>
    <property type="molecule type" value="Genomic_DNA"/>
</dbReference>
<keyword evidence="2" id="KW-1185">Reference proteome</keyword>
<evidence type="ECO:0008006" key="3">
    <source>
        <dbReference type="Google" id="ProtNLM"/>
    </source>
</evidence>
<proteinExistence type="predicted"/>
<reference evidence="1 2" key="1">
    <citation type="submission" date="2018-08" db="EMBL/GenBank/DDBJ databases">
        <title>Actinomadura spongicola sp. nov., isolated from marine sponge Leucetta chagosensis.</title>
        <authorList>
            <person name="Li L."/>
            <person name="Lin H.W."/>
        </authorList>
    </citation>
    <scope>NUCLEOTIDE SEQUENCE [LARGE SCALE GENOMIC DNA]</scope>
    <source>
        <strain evidence="1 2">LHW52907</strain>
    </source>
</reference>
<accession>A0A372G7R2</accession>
<evidence type="ECO:0000313" key="1">
    <source>
        <dbReference type="EMBL" id="RFS81434.1"/>
    </source>
</evidence>
<dbReference type="SUPFAM" id="SSF55874">
    <property type="entry name" value="ATPase domain of HSP90 chaperone/DNA topoisomerase II/histidine kinase"/>
    <property type="match status" value="1"/>
</dbReference>
<name>A0A372G7R2_9ACTN</name>
<dbReference type="Proteomes" id="UP000262882">
    <property type="component" value="Unassembled WGS sequence"/>
</dbReference>
<protein>
    <recommendedName>
        <fullName evidence="3">ATP-binding protein</fullName>
    </recommendedName>
</protein>
<comment type="caution">
    <text evidence="1">The sequence shown here is derived from an EMBL/GenBank/DDBJ whole genome shotgun (WGS) entry which is preliminary data.</text>
</comment>
<gene>
    <name evidence="1" type="ORF">D0T12_31260</name>
</gene>
<dbReference type="AlphaFoldDB" id="A0A372G7R2"/>
<dbReference type="Gene3D" id="3.30.565.10">
    <property type="entry name" value="Histidine kinase-like ATPase, C-terminal domain"/>
    <property type="match status" value="1"/>
</dbReference>
<dbReference type="Pfam" id="PF13589">
    <property type="entry name" value="HATPase_c_3"/>
    <property type="match status" value="1"/>
</dbReference>
<organism evidence="1 2">
    <name type="scientific">Actinomadura spongiicola</name>
    <dbReference type="NCBI Taxonomy" id="2303421"/>
    <lineage>
        <taxon>Bacteria</taxon>
        <taxon>Bacillati</taxon>
        <taxon>Actinomycetota</taxon>
        <taxon>Actinomycetes</taxon>
        <taxon>Streptosporangiales</taxon>
        <taxon>Thermomonosporaceae</taxon>
        <taxon>Actinomadura</taxon>
    </lineage>
</organism>
<dbReference type="InterPro" id="IPR036890">
    <property type="entry name" value="HATPase_C_sf"/>
</dbReference>